<dbReference type="PANTHER" id="PTHR43667">
    <property type="entry name" value="CYCLOPROPANE-FATTY-ACYL-PHOSPHOLIPID SYNTHASE"/>
    <property type="match status" value="1"/>
</dbReference>
<dbReference type="Pfam" id="PF13649">
    <property type="entry name" value="Methyltransf_25"/>
    <property type="match status" value="1"/>
</dbReference>
<dbReference type="PANTHER" id="PTHR43667:SF2">
    <property type="entry name" value="FATTY ACID C-METHYL TRANSFERASE"/>
    <property type="match status" value="1"/>
</dbReference>
<evidence type="ECO:0000259" key="1">
    <source>
        <dbReference type="Pfam" id="PF13649"/>
    </source>
</evidence>
<comment type="caution">
    <text evidence="2">The sequence shown here is derived from an EMBL/GenBank/DDBJ whole genome shotgun (WGS) entry which is preliminary data.</text>
</comment>
<dbReference type="Proteomes" id="UP000005837">
    <property type="component" value="Unassembled WGS sequence"/>
</dbReference>
<keyword evidence="2" id="KW-0489">Methyltransferase</keyword>
<dbReference type="CDD" id="cd02440">
    <property type="entry name" value="AdoMet_MTases"/>
    <property type="match status" value="1"/>
</dbReference>
<keyword evidence="2" id="KW-0808">Transferase</keyword>
<gene>
    <name evidence="2" type="ORF">EIKCOROL_01784</name>
</gene>
<dbReference type="EMBL" id="ACEA01000038">
    <property type="protein sequence ID" value="EEG23509.1"/>
    <property type="molecule type" value="Genomic_DNA"/>
</dbReference>
<dbReference type="GO" id="GO:0032259">
    <property type="term" value="P:methylation"/>
    <property type="evidence" value="ECO:0007669"/>
    <property type="project" value="UniProtKB-KW"/>
</dbReference>
<dbReference type="HOGENOM" id="CLU_060275_0_1_4"/>
<sequence>MVVPQQSTPSSLTPLSGSLMPHHRPLPIDFAAVYCDRMAELGFSEKPAAEWDDKAPSFSAKILQPSPYADAFIARMHLRPGDTLLDVGCGPGTLALRLAPKVQRLYGLDYSSGMLRCLESNAQAAGLVNITPIHLSKEDSWHNVPVCDIVVSSRSGLDRDLAALFAKLSAHARRSVYFTILADGHFNPPQISRLLGQERSPYPSYIYALNILYQMGYDPILSYITTPGRLADCTQLPDFLQRMAAAYGTLTPEHTQLLTQFFQRHHSQFAEAPFAMKWALLSWDTEAAA</sequence>
<dbReference type="InterPro" id="IPR050723">
    <property type="entry name" value="CFA/CMAS"/>
</dbReference>
<dbReference type="SUPFAM" id="SSF53335">
    <property type="entry name" value="S-adenosyl-L-methionine-dependent methyltransferases"/>
    <property type="match status" value="1"/>
</dbReference>
<name>C0DWN2_EIKCO</name>
<feature type="domain" description="Methyltransferase" evidence="1">
    <location>
        <begin position="85"/>
        <end position="171"/>
    </location>
</feature>
<accession>C0DWN2</accession>
<dbReference type="GO" id="GO:0008168">
    <property type="term" value="F:methyltransferase activity"/>
    <property type="evidence" value="ECO:0007669"/>
    <property type="project" value="UniProtKB-KW"/>
</dbReference>
<evidence type="ECO:0000313" key="3">
    <source>
        <dbReference type="Proteomes" id="UP000005837"/>
    </source>
</evidence>
<dbReference type="InterPro" id="IPR041698">
    <property type="entry name" value="Methyltransf_25"/>
</dbReference>
<dbReference type="Gene3D" id="3.40.50.150">
    <property type="entry name" value="Vaccinia Virus protein VP39"/>
    <property type="match status" value="1"/>
</dbReference>
<protein>
    <submittedName>
        <fullName evidence="2">Methyltransferase domain protein</fullName>
    </submittedName>
</protein>
<evidence type="ECO:0000313" key="2">
    <source>
        <dbReference type="EMBL" id="EEG23509.1"/>
    </source>
</evidence>
<dbReference type="AlphaFoldDB" id="C0DWN2"/>
<dbReference type="eggNOG" id="COG0500">
    <property type="taxonomic scope" value="Bacteria"/>
</dbReference>
<proteinExistence type="predicted"/>
<organism evidence="2 3">
    <name type="scientific">Eikenella corrodens ATCC 23834</name>
    <dbReference type="NCBI Taxonomy" id="546274"/>
    <lineage>
        <taxon>Bacteria</taxon>
        <taxon>Pseudomonadati</taxon>
        <taxon>Pseudomonadota</taxon>
        <taxon>Betaproteobacteria</taxon>
        <taxon>Neisseriales</taxon>
        <taxon>Neisseriaceae</taxon>
        <taxon>Eikenella</taxon>
    </lineage>
</organism>
<dbReference type="InterPro" id="IPR029063">
    <property type="entry name" value="SAM-dependent_MTases_sf"/>
</dbReference>
<reference evidence="2 3" key="1">
    <citation type="submission" date="2009-01" db="EMBL/GenBank/DDBJ databases">
        <authorList>
            <person name="Fulton L."/>
            <person name="Clifton S."/>
            <person name="Chinwalla A.T."/>
            <person name="Mitreva M."/>
            <person name="Sodergren E."/>
            <person name="Weinstock G."/>
            <person name="Clifton S."/>
            <person name="Dooling D.J."/>
            <person name="Fulton B."/>
            <person name="Minx P."/>
            <person name="Pepin K.H."/>
            <person name="Johnson M."/>
            <person name="Bhonagiri V."/>
            <person name="Nash W.E."/>
            <person name="Mardis E.R."/>
            <person name="Wilson R.K."/>
        </authorList>
    </citation>
    <scope>NUCLEOTIDE SEQUENCE [LARGE SCALE GENOMIC DNA]</scope>
    <source>
        <strain evidence="2 3">ATCC 23834</strain>
    </source>
</reference>